<evidence type="ECO:0000313" key="2">
    <source>
        <dbReference type="EMBL" id="ORZ00638.1"/>
    </source>
</evidence>
<accession>A0A1X2HMR2</accession>
<keyword evidence="3" id="KW-1185">Reference proteome</keyword>
<dbReference type="Pfam" id="PF08238">
    <property type="entry name" value="Sel1"/>
    <property type="match status" value="6"/>
</dbReference>
<evidence type="ECO:0000256" key="1">
    <source>
        <dbReference type="ARBA" id="ARBA00038101"/>
    </source>
</evidence>
<dbReference type="InterPro" id="IPR050767">
    <property type="entry name" value="Sel1_AlgK"/>
</dbReference>
<dbReference type="AlphaFoldDB" id="A0A1X2HMR2"/>
<dbReference type="EMBL" id="MCGN01000002">
    <property type="protein sequence ID" value="ORZ00638.1"/>
    <property type="molecule type" value="Genomic_DNA"/>
</dbReference>
<organism evidence="2 3">
    <name type="scientific">Syncephalastrum racemosum</name>
    <name type="common">Filamentous fungus</name>
    <dbReference type="NCBI Taxonomy" id="13706"/>
    <lineage>
        <taxon>Eukaryota</taxon>
        <taxon>Fungi</taxon>
        <taxon>Fungi incertae sedis</taxon>
        <taxon>Mucoromycota</taxon>
        <taxon>Mucoromycotina</taxon>
        <taxon>Mucoromycetes</taxon>
        <taxon>Mucorales</taxon>
        <taxon>Syncephalastraceae</taxon>
        <taxon>Syncephalastrum</taxon>
    </lineage>
</organism>
<dbReference type="GO" id="GO:0036503">
    <property type="term" value="P:ERAD pathway"/>
    <property type="evidence" value="ECO:0007669"/>
    <property type="project" value="TreeGrafter"/>
</dbReference>
<reference evidence="2 3" key="1">
    <citation type="submission" date="2016-07" db="EMBL/GenBank/DDBJ databases">
        <title>Pervasive Adenine N6-methylation of Active Genes in Fungi.</title>
        <authorList>
            <consortium name="DOE Joint Genome Institute"/>
            <person name="Mondo S.J."/>
            <person name="Dannebaum R.O."/>
            <person name="Kuo R.C."/>
            <person name="Labutti K."/>
            <person name="Haridas S."/>
            <person name="Kuo A."/>
            <person name="Salamov A."/>
            <person name="Ahrendt S.R."/>
            <person name="Lipzen A."/>
            <person name="Sullivan W."/>
            <person name="Andreopoulos W.B."/>
            <person name="Clum A."/>
            <person name="Lindquist E."/>
            <person name="Daum C."/>
            <person name="Ramamoorthy G.K."/>
            <person name="Gryganskyi A."/>
            <person name="Culley D."/>
            <person name="Magnuson J.K."/>
            <person name="James T.Y."/>
            <person name="O'Malley M.A."/>
            <person name="Stajich J.E."/>
            <person name="Spatafora J.W."/>
            <person name="Visel A."/>
            <person name="Grigoriev I.V."/>
        </authorList>
    </citation>
    <scope>NUCLEOTIDE SEQUENCE [LARGE SCALE GENOMIC DNA]</scope>
    <source>
        <strain evidence="2 3">NRRL 2496</strain>
    </source>
</reference>
<name>A0A1X2HMR2_SYNRA</name>
<dbReference type="Proteomes" id="UP000242180">
    <property type="component" value="Unassembled WGS sequence"/>
</dbReference>
<dbReference type="SMART" id="SM00671">
    <property type="entry name" value="SEL1"/>
    <property type="match status" value="6"/>
</dbReference>
<sequence length="409" mass="45654">MSSQRALRQCVRLTHHHRARLQTTSVLIPRRTYAKRTPAKRQPGATIQHSMGGIFEPFLQQETAVKTPNPVISPGELLENRTVEDLLPSEEQLEMLIKQKQTTLSVEKQKELVRLVLDHYQENADLPDLTNVAGSAGELAALGNIVLRGSKYGAPVALELYRAAMDAGDDRGAFSFANMVYRGYRGTEKNEDLGVRILSELARKGHPYAQMNLASILMRTQSDQVPAAIKLYELAARSIDSAYVELGRMYRIGYGVHQDHSKAIEYFEKGAQKGNPQCNFMLGVYYSTPGKVVDLDQAKAFKYFQKAAMRGLPEAQYNVGLRFLKGHGVETNPYNAAEFFRMAAMQGFQLAQANLANMYLQGHGVRKDMDEGRTWLGKAAERGGSIGEECKKRLNELDGIPQDKPRCTI</sequence>
<proteinExistence type="inferred from homology"/>
<comment type="caution">
    <text evidence="2">The sequence shown here is derived from an EMBL/GenBank/DDBJ whole genome shotgun (WGS) entry which is preliminary data.</text>
</comment>
<dbReference type="InterPro" id="IPR011990">
    <property type="entry name" value="TPR-like_helical_dom_sf"/>
</dbReference>
<comment type="similarity">
    <text evidence="1">Belongs to the sel-1 family.</text>
</comment>
<dbReference type="PANTHER" id="PTHR11102">
    <property type="entry name" value="SEL-1-LIKE PROTEIN"/>
    <property type="match status" value="1"/>
</dbReference>
<dbReference type="PANTHER" id="PTHR11102:SF161">
    <property type="match status" value="1"/>
</dbReference>
<dbReference type="OMA" id="FSYALCM"/>
<protein>
    <recommendedName>
        <fullName evidence="4">HCP-like protein</fullName>
    </recommendedName>
</protein>
<dbReference type="Gene3D" id="1.25.40.10">
    <property type="entry name" value="Tetratricopeptide repeat domain"/>
    <property type="match status" value="2"/>
</dbReference>
<dbReference type="SUPFAM" id="SSF81901">
    <property type="entry name" value="HCP-like"/>
    <property type="match status" value="2"/>
</dbReference>
<feature type="non-terminal residue" evidence="2">
    <location>
        <position position="409"/>
    </location>
</feature>
<dbReference type="STRING" id="13706.A0A1X2HMR2"/>
<evidence type="ECO:0000313" key="3">
    <source>
        <dbReference type="Proteomes" id="UP000242180"/>
    </source>
</evidence>
<dbReference type="OrthoDB" id="2425131at2759"/>
<dbReference type="GO" id="GO:0005789">
    <property type="term" value="C:endoplasmic reticulum membrane"/>
    <property type="evidence" value="ECO:0007669"/>
    <property type="project" value="TreeGrafter"/>
</dbReference>
<dbReference type="InterPro" id="IPR006597">
    <property type="entry name" value="Sel1-like"/>
</dbReference>
<dbReference type="InParanoid" id="A0A1X2HMR2"/>
<gene>
    <name evidence="2" type="ORF">BCR43DRAFT_485561</name>
</gene>
<evidence type="ECO:0008006" key="4">
    <source>
        <dbReference type="Google" id="ProtNLM"/>
    </source>
</evidence>